<proteinExistence type="predicted"/>
<evidence type="ECO:0000313" key="1">
    <source>
        <dbReference type="EMBL" id="KAF7816372.1"/>
    </source>
</evidence>
<comment type="caution">
    <text evidence="1">The sequence shown here is derived from an EMBL/GenBank/DDBJ whole genome shotgun (WGS) entry which is preliminary data.</text>
</comment>
<accession>A0A834T6V1</accession>
<name>A0A834T6V1_9FABA</name>
<gene>
    <name evidence="1" type="ORF">G2W53_030341</name>
</gene>
<evidence type="ECO:0000313" key="2">
    <source>
        <dbReference type="Proteomes" id="UP000634136"/>
    </source>
</evidence>
<reference evidence="1" key="1">
    <citation type="submission" date="2020-09" db="EMBL/GenBank/DDBJ databases">
        <title>Genome-Enabled Discovery of Anthraquinone Biosynthesis in Senna tora.</title>
        <authorList>
            <person name="Kang S.-H."/>
            <person name="Pandey R.P."/>
            <person name="Lee C.-M."/>
            <person name="Sim J.-S."/>
            <person name="Jeong J.-T."/>
            <person name="Choi B.-S."/>
            <person name="Jung M."/>
            <person name="Ginzburg D."/>
            <person name="Zhao K."/>
            <person name="Won S.Y."/>
            <person name="Oh T.-J."/>
            <person name="Yu Y."/>
            <person name="Kim N.-H."/>
            <person name="Lee O.R."/>
            <person name="Lee T.-H."/>
            <person name="Bashyal P."/>
            <person name="Kim T.-S."/>
            <person name="Lee W.-H."/>
            <person name="Kawkins C."/>
            <person name="Kim C.-K."/>
            <person name="Kim J.S."/>
            <person name="Ahn B.O."/>
            <person name="Rhee S.Y."/>
            <person name="Sohng J.K."/>
        </authorList>
    </citation>
    <scope>NUCLEOTIDE SEQUENCE</scope>
    <source>
        <tissue evidence="1">Leaf</tissue>
    </source>
</reference>
<protein>
    <submittedName>
        <fullName evidence="1">Uncharacterized protein</fullName>
    </submittedName>
</protein>
<dbReference type="AlphaFoldDB" id="A0A834T6V1"/>
<organism evidence="1 2">
    <name type="scientific">Senna tora</name>
    <dbReference type="NCBI Taxonomy" id="362788"/>
    <lineage>
        <taxon>Eukaryota</taxon>
        <taxon>Viridiplantae</taxon>
        <taxon>Streptophyta</taxon>
        <taxon>Embryophyta</taxon>
        <taxon>Tracheophyta</taxon>
        <taxon>Spermatophyta</taxon>
        <taxon>Magnoliopsida</taxon>
        <taxon>eudicotyledons</taxon>
        <taxon>Gunneridae</taxon>
        <taxon>Pentapetalae</taxon>
        <taxon>rosids</taxon>
        <taxon>fabids</taxon>
        <taxon>Fabales</taxon>
        <taxon>Fabaceae</taxon>
        <taxon>Caesalpinioideae</taxon>
        <taxon>Cassia clade</taxon>
        <taxon>Senna</taxon>
    </lineage>
</organism>
<dbReference type="Proteomes" id="UP000634136">
    <property type="component" value="Unassembled WGS sequence"/>
</dbReference>
<dbReference type="EMBL" id="JAAIUW010000009">
    <property type="protein sequence ID" value="KAF7816372.1"/>
    <property type="molecule type" value="Genomic_DNA"/>
</dbReference>
<sequence>MEEIIKEMEKKPAHAIGNGTMAEPSRIGNTTSTTIVLPHCPWCWVMGAGQLATVRAIACH</sequence>
<keyword evidence="2" id="KW-1185">Reference proteome</keyword>